<name>A0AA88YVT5_PINIB</name>
<keyword evidence="2" id="KW-1185">Reference proteome</keyword>
<comment type="caution">
    <text evidence="1">The sequence shown here is derived from an EMBL/GenBank/DDBJ whole genome shotgun (WGS) entry which is preliminary data.</text>
</comment>
<evidence type="ECO:0000313" key="1">
    <source>
        <dbReference type="EMBL" id="KAK3109011.1"/>
    </source>
</evidence>
<accession>A0AA88YVT5</accession>
<dbReference type="SUPFAM" id="SSF47986">
    <property type="entry name" value="DEATH domain"/>
    <property type="match status" value="1"/>
</dbReference>
<organism evidence="1 2">
    <name type="scientific">Pinctada imbricata</name>
    <name type="common">Atlantic pearl-oyster</name>
    <name type="synonym">Pinctada martensii</name>
    <dbReference type="NCBI Taxonomy" id="66713"/>
    <lineage>
        <taxon>Eukaryota</taxon>
        <taxon>Metazoa</taxon>
        <taxon>Spiralia</taxon>
        <taxon>Lophotrochozoa</taxon>
        <taxon>Mollusca</taxon>
        <taxon>Bivalvia</taxon>
        <taxon>Autobranchia</taxon>
        <taxon>Pteriomorphia</taxon>
        <taxon>Pterioida</taxon>
        <taxon>Pterioidea</taxon>
        <taxon>Pteriidae</taxon>
        <taxon>Pinctada</taxon>
    </lineage>
</organism>
<dbReference type="AlphaFoldDB" id="A0AA88YVT5"/>
<evidence type="ECO:0008006" key="3">
    <source>
        <dbReference type="Google" id="ProtNLM"/>
    </source>
</evidence>
<dbReference type="InterPro" id="IPR011029">
    <property type="entry name" value="DEATH-like_dom_sf"/>
</dbReference>
<reference evidence="1" key="1">
    <citation type="submission" date="2019-08" db="EMBL/GenBank/DDBJ databases">
        <title>The improved chromosome-level genome for the pearl oyster Pinctada fucata martensii using PacBio sequencing and Hi-C.</title>
        <authorList>
            <person name="Zheng Z."/>
        </authorList>
    </citation>
    <scope>NUCLEOTIDE SEQUENCE</scope>
    <source>
        <strain evidence="1">ZZ-2019</strain>
        <tissue evidence="1">Adductor muscle</tissue>
    </source>
</reference>
<sequence length="100" mass="12093">MFIKEETAESIALSLGVPFQIIDKIKDRFLSEVYEVREPTVLRTFHILWYWRGRHSNRHMVEQILNVLRDMCKWELASVIHNAHKERRRIKMSDFSHIKS</sequence>
<evidence type="ECO:0000313" key="2">
    <source>
        <dbReference type="Proteomes" id="UP001186944"/>
    </source>
</evidence>
<protein>
    <recommendedName>
        <fullName evidence="3">Death domain-containing protein</fullName>
    </recommendedName>
</protein>
<dbReference type="EMBL" id="VSWD01000001">
    <property type="protein sequence ID" value="KAK3109011.1"/>
    <property type="molecule type" value="Genomic_DNA"/>
</dbReference>
<proteinExistence type="predicted"/>
<dbReference type="Proteomes" id="UP001186944">
    <property type="component" value="Unassembled WGS sequence"/>
</dbReference>
<gene>
    <name evidence="1" type="ORF">FSP39_021143</name>
</gene>